<accession>A0A5J5IB57</accession>
<dbReference type="InterPro" id="IPR042186">
    <property type="entry name" value="FimD_plug_dom"/>
</dbReference>
<name>A0A5J5IB57_9SPHN</name>
<organism evidence="2 3">
    <name type="scientific">Sphingobium limneticum</name>
    <dbReference type="NCBI Taxonomy" id="1007511"/>
    <lineage>
        <taxon>Bacteria</taxon>
        <taxon>Pseudomonadati</taxon>
        <taxon>Pseudomonadota</taxon>
        <taxon>Alphaproteobacteria</taxon>
        <taxon>Sphingomonadales</taxon>
        <taxon>Sphingomonadaceae</taxon>
        <taxon>Sphingobium</taxon>
    </lineage>
</organism>
<protein>
    <submittedName>
        <fullName evidence="2">Fimbrial biogenesis outer membrane usher protein</fullName>
    </submittedName>
</protein>
<dbReference type="Gene3D" id="2.60.40.2610">
    <property type="entry name" value="Outer membrane usher protein FimD, plug domain"/>
    <property type="match status" value="1"/>
</dbReference>
<dbReference type="GO" id="GO:0015473">
    <property type="term" value="F:fimbrial usher porin activity"/>
    <property type="evidence" value="ECO:0007669"/>
    <property type="project" value="InterPro"/>
</dbReference>
<gene>
    <name evidence="2" type="ORF">F4U95_00005</name>
    <name evidence="1" type="ORF">F4U96_00005</name>
</gene>
<evidence type="ECO:0000313" key="4">
    <source>
        <dbReference type="Proteomes" id="UP000326364"/>
    </source>
</evidence>
<proteinExistence type="predicted"/>
<dbReference type="PANTHER" id="PTHR30451">
    <property type="entry name" value="OUTER MEMBRANE USHER PROTEIN"/>
    <property type="match status" value="1"/>
</dbReference>
<sequence length="727" mass="78335">MLLVSVSINGQPQPDTYLVARRGDAFFVRIDDLTAWRLRLPSVDPISLDGERFAPLASVGGVAVAFDELQQSLKLIAPPAAFLANRVTAAQALPQPTDSAFAAFFNYNLSIDYVDKMRVGAFVETGMSDDWGVVSNSMLLGNGTVYGRATRLDSYYMRDDPVNLTRLVIGDSVTDARDWSRQVRFGGVRIGTEFALQPSLLTFPTPSLAGSAAVPSNVELLVNGTQRFQTDVDQGPFSINQVPLVTGAGEVTLVIRDPLGIERRVKSSYYVSSRLLRAGLSAWSAEAGAERRDYGLRSFRYADPFVAGTYRRGLTDWITIEGRAEASGDTQMAGGGITMVMVPFGEFSLAAASSHGVEGQGFLYRAAFARNGPTWNVAFSYQRASRDYREIGVERESERIVEQIQAAGGITFGRMGTAGLSYTSLTYADGQRAQVLSGNYSLSVRDRAFVSVYAIHSRFSETGRDTSLGFNLTVPFGPRSSAYLQAGTDGTRAEVRSTPPVSGGWGYRLANSTGNNGRQQAEAQWRGDVGEMTAQVDHAGGQTGMRVTGRGGLLIADGALFPTRQMESGFAVVRVPDQADVRVYQENRLVGRTNARGTAIIPDLRPYEVNRLSISAADIPIDVRMPEDQLLVVPRYRGAVNARFVAIQEHPGTIIVVMPDGKPVEAGSGVSSGAEKSFVGNEGEVFLQNLHAGMILTVDAAGGPCHVRLDALPDQVLPTIGPLPCVR</sequence>
<evidence type="ECO:0000313" key="1">
    <source>
        <dbReference type="EMBL" id="KAA9021503.1"/>
    </source>
</evidence>
<dbReference type="Gene3D" id="2.60.40.3110">
    <property type="match status" value="1"/>
</dbReference>
<dbReference type="GO" id="GO:0009279">
    <property type="term" value="C:cell outer membrane"/>
    <property type="evidence" value="ECO:0007669"/>
    <property type="project" value="TreeGrafter"/>
</dbReference>
<dbReference type="EMBL" id="VYQA01000001">
    <property type="protein sequence ID" value="KAA9033865.1"/>
    <property type="molecule type" value="Genomic_DNA"/>
</dbReference>
<dbReference type="Pfam" id="PF00577">
    <property type="entry name" value="Usher"/>
    <property type="match status" value="1"/>
</dbReference>
<evidence type="ECO:0000313" key="2">
    <source>
        <dbReference type="EMBL" id="KAA9033865.1"/>
    </source>
</evidence>
<dbReference type="AlphaFoldDB" id="A0A5J5IB57"/>
<dbReference type="Proteomes" id="UP000325933">
    <property type="component" value="Unassembled WGS sequence"/>
</dbReference>
<dbReference type="GO" id="GO:0009297">
    <property type="term" value="P:pilus assembly"/>
    <property type="evidence" value="ECO:0007669"/>
    <property type="project" value="InterPro"/>
</dbReference>
<comment type="caution">
    <text evidence="2">The sequence shown here is derived from an EMBL/GenBank/DDBJ whole genome shotgun (WGS) entry which is preliminary data.</text>
</comment>
<reference evidence="3 4" key="1">
    <citation type="submission" date="2019-09" db="EMBL/GenBank/DDBJ databases">
        <authorList>
            <person name="Feng G."/>
        </authorList>
    </citation>
    <scope>NUCLEOTIDE SEQUENCE [LARGE SCALE GENOMIC DNA]</scope>
    <source>
        <strain evidence="2 3">KACC 19283</strain>
        <strain evidence="1 4">KACC 19284</strain>
    </source>
</reference>
<dbReference type="EMBL" id="VYQB01000001">
    <property type="protein sequence ID" value="KAA9021503.1"/>
    <property type="molecule type" value="Genomic_DNA"/>
</dbReference>
<dbReference type="InterPro" id="IPR000015">
    <property type="entry name" value="Fimb_usher"/>
</dbReference>
<keyword evidence="4" id="KW-1185">Reference proteome</keyword>
<dbReference type="Proteomes" id="UP000326364">
    <property type="component" value="Unassembled WGS sequence"/>
</dbReference>
<dbReference type="PANTHER" id="PTHR30451:SF5">
    <property type="entry name" value="SLR0019 PROTEIN"/>
    <property type="match status" value="1"/>
</dbReference>
<evidence type="ECO:0000313" key="3">
    <source>
        <dbReference type="Proteomes" id="UP000325933"/>
    </source>
</evidence>